<evidence type="ECO:0000313" key="3">
    <source>
        <dbReference type="Proteomes" id="UP000034324"/>
    </source>
</evidence>
<dbReference type="Gene3D" id="3.40.50.10330">
    <property type="entry name" value="Probable inorganic polyphosphate/atp-NAD kinase, domain 1"/>
    <property type="match status" value="1"/>
</dbReference>
<dbReference type="InterPro" id="IPR001206">
    <property type="entry name" value="Diacylglycerol_kinase_cat_dom"/>
</dbReference>
<dbReference type="SUPFAM" id="SSF111331">
    <property type="entry name" value="NAD kinase/diacylglycerol kinase-like"/>
    <property type="match status" value="1"/>
</dbReference>
<evidence type="ECO:0000259" key="1">
    <source>
        <dbReference type="Pfam" id="PF00781"/>
    </source>
</evidence>
<dbReference type="GO" id="GO:0016301">
    <property type="term" value="F:kinase activity"/>
    <property type="evidence" value="ECO:0007669"/>
    <property type="project" value="InterPro"/>
</dbReference>
<protein>
    <recommendedName>
        <fullName evidence="1">DAGKc domain-containing protein</fullName>
    </recommendedName>
</protein>
<dbReference type="EMBL" id="LBVC01000061">
    <property type="protein sequence ID" value="KKQ76773.1"/>
    <property type="molecule type" value="Genomic_DNA"/>
</dbReference>
<organism evidence="2 3">
    <name type="scientific">Candidatus Daviesbacteria bacterium GW2011_GWF2_38_6</name>
    <dbReference type="NCBI Taxonomy" id="1618432"/>
    <lineage>
        <taxon>Bacteria</taxon>
        <taxon>Candidatus Daviesiibacteriota</taxon>
    </lineage>
</organism>
<dbReference type="AlphaFoldDB" id="A0A0G0KAT6"/>
<reference evidence="2 3" key="1">
    <citation type="journal article" date="2015" name="Nature">
        <title>rRNA introns, odd ribosomes, and small enigmatic genomes across a large radiation of phyla.</title>
        <authorList>
            <person name="Brown C.T."/>
            <person name="Hug L.A."/>
            <person name="Thomas B.C."/>
            <person name="Sharon I."/>
            <person name="Castelle C.J."/>
            <person name="Singh A."/>
            <person name="Wilkins M.J."/>
            <person name="Williams K.H."/>
            <person name="Banfield J.F."/>
        </authorList>
    </citation>
    <scope>NUCLEOTIDE SEQUENCE [LARGE SCALE GENOMIC DNA]</scope>
</reference>
<feature type="domain" description="DAGKc" evidence="1">
    <location>
        <begin position="50"/>
        <end position="93"/>
    </location>
</feature>
<dbReference type="Proteomes" id="UP000034324">
    <property type="component" value="Unassembled WGS sequence"/>
</dbReference>
<comment type="caution">
    <text evidence="2">The sequence shown here is derived from an EMBL/GenBank/DDBJ whole genome shotgun (WGS) entry which is preliminary data.</text>
</comment>
<name>A0A0G0KAT6_9BACT</name>
<accession>A0A0G0KAT6</accession>
<sequence>MAVLELGIYANPHAPKPIIERATGMLWLLPAGHSFCDIIPPSRIYQPFPRRIILAGGDGSIRSFLQMMHDRKEVRPVGLLPGGSQNVLYHQLENLGLKMTAREFLERSPNRRLRPGMMNPFQNSIKI</sequence>
<evidence type="ECO:0000313" key="2">
    <source>
        <dbReference type="EMBL" id="KKQ76773.1"/>
    </source>
</evidence>
<proteinExistence type="predicted"/>
<dbReference type="Pfam" id="PF00781">
    <property type="entry name" value="DAGK_cat"/>
    <property type="match status" value="1"/>
</dbReference>
<gene>
    <name evidence="2" type="ORF">US99_C0061G0001</name>
</gene>
<dbReference type="InterPro" id="IPR016064">
    <property type="entry name" value="NAD/diacylglycerol_kinase_sf"/>
</dbReference>
<dbReference type="InterPro" id="IPR017438">
    <property type="entry name" value="ATP-NAD_kinase_N"/>
</dbReference>